<dbReference type="Proteomes" id="UP000249949">
    <property type="component" value="Chromosome"/>
</dbReference>
<gene>
    <name evidence="2" type="ORF">NMSP_1673</name>
</gene>
<proteinExistence type="predicted"/>
<dbReference type="GeneID" id="32902115"/>
<reference evidence="2 3" key="1">
    <citation type="journal article" date="2017" name="Environ. Microbiol.">
        <title>Genome and epigenome of a novel marine Thaumarchaeota strain suggest viral infection, phosphorothioation DNA modification and multiple restriction systems.</title>
        <authorList>
            <person name="Ahlgren N.A."/>
            <person name="Chen Y."/>
            <person name="Needham D.M."/>
            <person name="Parada A.E."/>
            <person name="Sachdeva R."/>
            <person name="Trinh V."/>
            <person name="Chen T."/>
            <person name="Fuhrman J.A."/>
        </authorList>
    </citation>
    <scope>NUCLEOTIDE SEQUENCE [LARGE SCALE GENOMIC DNA]</scope>
    <source>
        <strain evidence="2 3">SPOT01</strain>
    </source>
</reference>
<evidence type="ECO:0000313" key="2">
    <source>
        <dbReference type="EMBL" id="ARS65271.1"/>
    </source>
</evidence>
<evidence type="ECO:0000313" key="3">
    <source>
        <dbReference type="Proteomes" id="UP000249949"/>
    </source>
</evidence>
<evidence type="ECO:0000259" key="1">
    <source>
        <dbReference type="Pfam" id="PF24298"/>
    </source>
</evidence>
<organism evidence="2 3">
    <name type="scientific">Candidatus Nitrosomarinus catalinensis</name>
    <dbReference type="NCBI Taxonomy" id="1898749"/>
    <lineage>
        <taxon>Archaea</taxon>
        <taxon>Nitrososphaerota</taxon>
        <taxon>Nitrososphaeria</taxon>
        <taxon>Nitrosopumilales</taxon>
        <taxon>Nitrosopumilaceae</taxon>
        <taxon>Candidatus Nitrosomarinus</taxon>
    </lineage>
</organism>
<dbReference type="KEGG" id="nct:NMSP_1673"/>
<dbReference type="InterPro" id="IPR055905">
    <property type="entry name" value="DUF7482"/>
</dbReference>
<dbReference type="Pfam" id="PF24298">
    <property type="entry name" value="DUF7482"/>
    <property type="match status" value="1"/>
</dbReference>
<dbReference type="AlphaFoldDB" id="A0A2Z2HMP1"/>
<feature type="domain" description="DUF7482" evidence="1">
    <location>
        <begin position="189"/>
        <end position="459"/>
    </location>
</feature>
<protein>
    <recommendedName>
        <fullName evidence="1">DUF7482 domain-containing protein</fullName>
    </recommendedName>
</protein>
<keyword evidence="3" id="KW-1185">Reference proteome</keyword>
<name>A0A2Z2HMP1_9ARCH</name>
<dbReference type="OrthoDB" id="9592at2157"/>
<dbReference type="EMBL" id="CP021324">
    <property type="protein sequence ID" value="ARS65271.1"/>
    <property type="molecule type" value="Genomic_DNA"/>
</dbReference>
<accession>A0A2Z2HMP1</accession>
<dbReference type="RefSeq" id="WP_086908253.1">
    <property type="nucleotide sequence ID" value="NZ_CP021324.1"/>
</dbReference>
<sequence length="486" mass="54146">MKKIIIVLLIGIFVTGIVSVSTFSDQYVDAGSTKKVHFTQTITSSQDPGLGHEDHQLALVLSPNEGTIYDGSMTFTSSELVNVIVLHEINQNDVNGQETWAVNESKIYGLSLLNPEKKSGSIEFTGAGVALHSTNSKEFTTTVSIDGWIRGQPTQVLEQKLEFQKEDPSLLLSRTNVPIEIPMHKGLHNGNEILYIITDASDKNYVNTISEKQELNIQLSKSLKNIPENNLQKIFLFKNGIEGDGFFGFQTDIFSETPQQSDYSPLGSIIEVTWKSGQKEIIFESADDIIDAEQSGRIKFNETNVVVNTPQIKWSGGQMTERSDKQISNKMSFSGGQITEINEDELIVTFVAHRSWDSNGKTIYYIITDVTPIGPSKLIGVKHSPSMSDLLTNLSIIEQYQFKNGIIGSGSLDFQPEIFNFSSDEENYNPISKIYLVEWHDSKSAQILQTKSDIDSFHNDDLITVSIARPSNNEYIINSPIVDPFQ</sequence>